<name>A0A9I9EKJ1_CUCME</name>
<feature type="region of interest" description="Disordered" evidence="1">
    <location>
        <begin position="34"/>
        <end position="56"/>
    </location>
</feature>
<sequence length="222" mass="25536">MSTGTKSSFPCTNFLETDAIFLEFANDLDNLAGGSSSVDDNSESTSQPSATPTTKRHVQSRLLELECYVAANGQVLMTITADAEKPISPHIHRSLQLGDRRADIDRQYIEVNLQRFFVLNFNDQAMNRGDCHRHFKKYNNSEEARAIHQTYWWDKMRIDTSSVITTNNHEQTIITGGQSRFYNDNMSSLSKEESQLIMWSCYGKHTFKIGRSCPRLWKMRMY</sequence>
<organism evidence="2">
    <name type="scientific">Cucumis melo</name>
    <name type="common">Muskmelon</name>
    <dbReference type="NCBI Taxonomy" id="3656"/>
    <lineage>
        <taxon>Eukaryota</taxon>
        <taxon>Viridiplantae</taxon>
        <taxon>Streptophyta</taxon>
        <taxon>Embryophyta</taxon>
        <taxon>Tracheophyta</taxon>
        <taxon>Spermatophyta</taxon>
        <taxon>Magnoliopsida</taxon>
        <taxon>eudicotyledons</taxon>
        <taxon>Gunneridae</taxon>
        <taxon>Pentapetalae</taxon>
        <taxon>rosids</taxon>
        <taxon>fabids</taxon>
        <taxon>Cucurbitales</taxon>
        <taxon>Cucurbitaceae</taxon>
        <taxon>Benincaseae</taxon>
        <taxon>Cucumis</taxon>
    </lineage>
</organism>
<protein>
    <recommendedName>
        <fullName evidence="3">CACTA en-spm transposon protein</fullName>
    </recommendedName>
</protein>
<dbReference type="EnsemblPlants" id="MELO3C035037.2.1">
    <property type="protein sequence ID" value="MELO3C035037.2.1"/>
    <property type="gene ID" value="MELO3C035037.2"/>
</dbReference>
<dbReference type="AlphaFoldDB" id="A0A9I9EKJ1"/>
<feature type="compositionally biased region" description="Low complexity" evidence="1">
    <location>
        <begin position="35"/>
        <end position="46"/>
    </location>
</feature>
<accession>A0A9I9EKJ1</accession>
<evidence type="ECO:0000313" key="2">
    <source>
        <dbReference type="EnsemblPlants" id="MELO3C035037.2.1"/>
    </source>
</evidence>
<dbReference type="Gramene" id="MELO3C035037.2.1">
    <property type="protein sequence ID" value="MELO3C035037.2.1"/>
    <property type="gene ID" value="MELO3C035037.2"/>
</dbReference>
<proteinExistence type="predicted"/>
<evidence type="ECO:0000256" key="1">
    <source>
        <dbReference type="SAM" id="MobiDB-lite"/>
    </source>
</evidence>
<evidence type="ECO:0008006" key="3">
    <source>
        <dbReference type="Google" id="ProtNLM"/>
    </source>
</evidence>
<reference evidence="2" key="1">
    <citation type="submission" date="2023-03" db="UniProtKB">
        <authorList>
            <consortium name="EnsemblPlants"/>
        </authorList>
    </citation>
    <scope>IDENTIFICATION</scope>
</reference>